<dbReference type="Pfam" id="PF01554">
    <property type="entry name" value="MatE"/>
    <property type="match status" value="2"/>
</dbReference>
<feature type="transmembrane region" description="Helical" evidence="2">
    <location>
        <begin position="253"/>
        <end position="282"/>
    </location>
</feature>
<name>A0A024GA02_9STRA</name>
<evidence type="ECO:0000256" key="1">
    <source>
        <dbReference type="ARBA" id="ARBA00010199"/>
    </source>
</evidence>
<dbReference type="OrthoDB" id="2126698at2759"/>
<feature type="transmembrane region" description="Helical" evidence="2">
    <location>
        <begin position="109"/>
        <end position="134"/>
    </location>
</feature>
<feature type="transmembrane region" description="Helical" evidence="2">
    <location>
        <begin position="179"/>
        <end position="200"/>
    </location>
</feature>
<feature type="transmembrane region" description="Helical" evidence="2">
    <location>
        <begin position="146"/>
        <end position="167"/>
    </location>
</feature>
<dbReference type="Proteomes" id="UP000053237">
    <property type="component" value="Unassembled WGS sequence"/>
</dbReference>
<evidence type="ECO:0000313" key="4">
    <source>
        <dbReference type="Proteomes" id="UP000053237"/>
    </source>
</evidence>
<protein>
    <submittedName>
        <fullName evidence="3">Uncharacterized protein</fullName>
    </submittedName>
</protein>
<keyword evidence="2" id="KW-0812">Transmembrane</keyword>
<dbReference type="AlphaFoldDB" id="A0A024GA02"/>
<keyword evidence="2" id="KW-0472">Membrane</keyword>
<dbReference type="EMBL" id="CAIX01000047">
    <property type="protein sequence ID" value="CCI43355.1"/>
    <property type="molecule type" value="Genomic_DNA"/>
</dbReference>
<evidence type="ECO:0000313" key="3">
    <source>
        <dbReference type="EMBL" id="CCI43355.1"/>
    </source>
</evidence>
<dbReference type="STRING" id="65357.A0A024GA02"/>
<keyword evidence="2" id="KW-1133">Transmembrane helix</keyword>
<dbReference type="InParanoid" id="A0A024GA02"/>
<feature type="transmembrane region" description="Helical" evidence="2">
    <location>
        <begin position="430"/>
        <end position="452"/>
    </location>
</feature>
<feature type="transmembrane region" description="Helical" evidence="2">
    <location>
        <begin position="212"/>
        <end position="232"/>
    </location>
</feature>
<comment type="caution">
    <text evidence="3">The sequence shown here is derived from an EMBL/GenBank/DDBJ whole genome shotgun (WGS) entry which is preliminary data.</text>
</comment>
<keyword evidence="4" id="KW-1185">Reference proteome</keyword>
<feature type="transmembrane region" description="Helical" evidence="2">
    <location>
        <begin position="288"/>
        <end position="310"/>
    </location>
</feature>
<feature type="transmembrane region" description="Helical" evidence="2">
    <location>
        <begin position="65"/>
        <end position="88"/>
    </location>
</feature>
<dbReference type="GO" id="GO:0015297">
    <property type="term" value="F:antiporter activity"/>
    <property type="evidence" value="ECO:0007669"/>
    <property type="project" value="InterPro"/>
</dbReference>
<dbReference type="InterPro" id="IPR002528">
    <property type="entry name" value="MATE_fam"/>
</dbReference>
<dbReference type="GO" id="GO:0016020">
    <property type="term" value="C:membrane"/>
    <property type="evidence" value="ECO:0007669"/>
    <property type="project" value="InterPro"/>
</dbReference>
<accession>A0A024GA02</accession>
<evidence type="ECO:0000256" key="2">
    <source>
        <dbReference type="SAM" id="Phobius"/>
    </source>
</evidence>
<gene>
    <name evidence="3" type="ORF">BN9_041390</name>
</gene>
<sequence length="545" mass="59351">MSGARLGEKTALLGNAHTIELRTELIVLISMALQVSLSTFARIALTSIDAAFLGHLGTHELAASSLASIWTSVPLVGVWAGASALITLCGQAWGARNRVLTGIWLQMGLLITSILMVPVFIWYWCVGYVLAISTNDSDVVRLGTRFARILSLSIWPSLVYACLRLYLQSMGIMAPTTVVGILSICVAIGANYFLIYGGLWGWEGIGFDGSPLATVLASWFQPIALVSYSILYKKMHRQAWGGWSRKALTMDRLKIFVSISGPVALNSLISNLATSGMALIAANLGSNVIAANAVIGGLWNLLWALFWGFGCATQVRVANHLGANRPQAAKTATILGFGCTIVCVFALAILTHVSNDRIFEIYTNDKEILELCMCVKPLLILGSMLQSMEVLMAAVLTGMGQVKVTAWTSSLSTWFVELPIAYIGAVVLDWGFPAMWCAVVVMETIKLAVYTYTLRHIDWQAMAWKAMATMEVTSDNEADLQREAMNYAIAEAENTPIHANVSTPNQVHPLILTPSRRRLRCSIDEGIRQRAILSTSKRNNSFSHV</sequence>
<dbReference type="NCBIfam" id="TIGR00797">
    <property type="entry name" value="matE"/>
    <property type="match status" value="1"/>
</dbReference>
<dbReference type="PANTHER" id="PTHR11206">
    <property type="entry name" value="MULTIDRUG RESISTANCE PROTEIN"/>
    <property type="match status" value="1"/>
</dbReference>
<dbReference type="GO" id="GO:0042910">
    <property type="term" value="F:xenobiotic transmembrane transporter activity"/>
    <property type="evidence" value="ECO:0007669"/>
    <property type="project" value="InterPro"/>
</dbReference>
<reference evidence="3 4" key="1">
    <citation type="submission" date="2012-05" db="EMBL/GenBank/DDBJ databases">
        <title>Recombination and specialization in a pathogen metapopulation.</title>
        <authorList>
            <person name="Gardiner A."/>
            <person name="Kemen E."/>
            <person name="Schultz-Larsen T."/>
            <person name="MacLean D."/>
            <person name="Van Oosterhout C."/>
            <person name="Jones J.D.G."/>
        </authorList>
    </citation>
    <scope>NUCLEOTIDE SEQUENCE [LARGE SCALE GENOMIC DNA]</scope>
    <source>
        <strain evidence="3 4">Ac Nc2</strain>
    </source>
</reference>
<feature type="transmembrane region" description="Helical" evidence="2">
    <location>
        <begin position="25"/>
        <end position="45"/>
    </location>
</feature>
<comment type="similarity">
    <text evidence="1">Belongs to the multi antimicrobial extrusion (MATE) (TC 2.A.66.1) family.</text>
</comment>
<proteinExistence type="inferred from homology"/>
<organism evidence="3 4">
    <name type="scientific">Albugo candida</name>
    <dbReference type="NCBI Taxonomy" id="65357"/>
    <lineage>
        <taxon>Eukaryota</taxon>
        <taxon>Sar</taxon>
        <taxon>Stramenopiles</taxon>
        <taxon>Oomycota</taxon>
        <taxon>Peronosporomycetes</taxon>
        <taxon>Albuginales</taxon>
        <taxon>Albuginaceae</taxon>
        <taxon>Albugo</taxon>
    </lineage>
</organism>
<feature type="transmembrane region" description="Helical" evidence="2">
    <location>
        <begin position="331"/>
        <end position="350"/>
    </location>
</feature>